<feature type="region of interest" description="Disordered" evidence="1">
    <location>
        <begin position="1"/>
        <end position="36"/>
    </location>
</feature>
<proteinExistence type="predicted"/>
<feature type="region of interest" description="Disordered" evidence="1">
    <location>
        <begin position="1340"/>
        <end position="1360"/>
    </location>
</feature>
<feature type="compositionally biased region" description="Basic and acidic residues" evidence="1">
    <location>
        <begin position="1052"/>
        <end position="1061"/>
    </location>
</feature>
<dbReference type="InterPro" id="IPR015216">
    <property type="entry name" value="SANTA"/>
</dbReference>
<feature type="region of interest" description="Disordered" evidence="1">
    <location>
        <begin position="62"/>
        <end position="91"/>
    </location>
</feature>
<feature type="domain" description="Myb-like" evidence="2">
    <location>
        <begin position="1089"/>
        <end position="1143"/>
    </location>
</feature>
<organism evidence="3 4">
    <name type="scientific">Pocillopora damicornis</name>
    <name type="common">Cauliflower coral</name>
    <name type="synonym">Millepora damicornis</name>
    <dbReference type="NCBI Taxonomy" id="46731"/>
    <lineage>
        <taxon>Eukaryota</taxon>
        <taxon>Metazoa</taxon>
        <taxon>Cnidaria</taxon>
        <taxon>Anthozoa</taxon>
        <taxon>Hexacorallia</taxon>
        <taxon>Scleractinia</taxon>
        <taxon>Astrocoeniina</taxon>
        <taxon>Pocilloporidae</taxon>
        <taxon>Pocillopora</taxon>
    </lineage>
</organism>
<feature type="region of interest" description="Disordered" evidence="1">
    <location>
        <begin position="485"/>
        <end position="553"/>
    </location>
</feature>
<evidence type="ECO:0000313" key="3">
    <source>
        <dbReference type="EMBL" id="RMX50951.1"/>
    </source>
</evidence>
<dbReference type="Proteomes" id="UP000275408">
    <property type="component" value="Unassembled WGS sequence"/>
</dbReference>
<comment type="caution">
    <text evidence="3">The sequence shown here is derived from an EMBL/GenBank/DDBJ whole genome shotgun (WGS) entry which is preliminary data.</text>
</comment>
<feature type="compositionally biased region" description="Acidic residues" evidence="1">
    <location>
        <begin position="1346"/>
        <end position="1360"/>
    </location>
</feature>
<gene>
    <name evidence="3" type="ORF">pdam_00015427</name>
</gene>
<feature type="compositionally biased region" description="Polar residues" evidence="1">
    <location>
        <begin position="370"/>
        <end position="380"/>
    </location>
</feature>
<dbReference type="PROSITE" id="PS50090">
    <property type="entry name" value="MYB_LIKE"/>
    <property type="match status" value="1"/>
</dbReference>
<feature type="compositionally biased region" description="Acidic residues" evidence="1">
    <location>
        <begin position="1229"/>
        <end position="1240"/>
    </location>
</feature>
<keyword evidence="4" id="KW-1185">Reference proteome</keyword>
<feature type="compositionally biased region" description="Polar residues" evidence="1">
    <location>
        <begin position="1041"/>
        <end position="1051"/>
    </location>
</feature>
<feature type="compositionally biased region" description="Basic residues" evidence="1">
    <location>
        <begin position="855"/>
        <end position="864"/>
    </location>
</feature>
<dbReference type="InterPro" id="IPR001005">
    <property type="entry name" value="SANT/Myb"/>
</dbReference>
<protein>
    <recommendedName>
        <fullName evidence="2">Myb-like domain-containing protein</fullName>
    </recommendedName>
</protein>
<dbReference type="Gene3D" id="1.10.10.60">
    <property type="entry name" value="Homeodomain-like"/>
    <property type="match status" value="1"/>
</dbReference>
<feature type="compositionally biased region" description="Polar residues" evidence="1">
    <location>
        <begin position="775"/>
        <end position="789"/>
    </location>
</feature>
<dbReference type="PANTHER" id="PTHR16124:SF3">
    <property type="entry name" value="MIS18-BINDING PROTEIN 1"/>
    <property type="match status" value="1"/>
</dbReference>
<dbReference type="OrthoDB" id="118550at2759"/>
<feature type="region of interest" description="Disordered" evidence="1">
    <location>
        <begin position="171"/>
        <end position="225"/>
    </location>
</feature>
<feature type="compositionally biased region" description="Basic and acidic residues" evidence="1">
    <location>
        <begin position="975"/>
        <end position="987"/>
    </location>
</feature>
<feature type="compositionally biased region" description="Basic and acidic residues" evidence="1">
    <location>
        <begin position="911"/>
        <end position="921"/>
    </location>
</feature>
<dbReference type="SUPFAM" id="SSF46689">
    <property type="entry name" value="Homeodomain-like"/>
    <property type="match status" value="1"/>
</dbReference>
<feature type="compositionally biased region" description="Polar residues" evidence="1">
    <location>
        <begin position="176"/>
        <end position="196"/>
    </location>
</feature>
<feature type="region of interest" description="Disordered" evidence="1">
    <location>
        <begin position="1024"/>
        <end position="1069"/>
    </location>
</feature>
<name>A0A3M6UBE7_POCDA</name>
<feature type="compositionally biased region" description="Polar residues" evidence="1">
    <location>
        <begin position="661"/>
        <end position="693"/>
    </location>
</feature>
<dbReference type="InterPro" id="IPR039110">
    <property type="entry name" value="KNL2-like"/>
</dbReference>
<feature type="region of interest" description="Disordered" evidence="1">
    <location>
        <begin position="1220"/>
        <end position="1279"/>
    </location>
</feature>
<dbReference type="InterPro" id="IPR009057">
    <property type="entry name" value="Homeodomain-like_sf"/>
</dbReference>
<feature type="compositionally biased region" description="Basic and acidic residues" evidence="1">
    <location>
        <begin position="628"/>
        <end position="648"/>
    </location>
</feature>
<dbReference type="PANTHER" id="PTHR16124">
    <property type="entry name" value="MIS18-BINDING PROTEIN 1"/>
    <property type="match status" value="1"/>
</dbReference>
<dbReference type="GO" id="GO:0000775">
    <property type="term" value="C:chromosome, centromeric region"/>
    <property type="evidence" value="ECO:0007669"/>
    <property type="project" value="TreeGrafter"/>
</dbReference>
<feature type="region of interest" description="Disordered" evidence="1">
    <location>
        <begin position="603"/>
        <end position="997"/>
    </location>
</feature>
<evidence type="ECO:0000313" key="4">
    <source>
        <dbReference type="Proteomes" id="UP000275408"/>
    </source>
</evidence>
<feature type="region of interest" description="Disordered" evidence="1">
    <location>
        <begin position="281"/>
        <end position="301"/>
    </location>
</feature>
<dbReference type="Pfam" id="PF09133">
    <property type="entry name" value="SANTA"/>
    <property type="match status" value="1"/>
</dbReference>
<sequence length="1360" mass="152025">MERFKLSTPQKIPTGSNASRENPSDTDEAASCSNKGLPRVHSQFEQLFLSSPRAKEIYAALNNSVPRPTPQKSALSELRAVENPTPQKSKTFRSIPGFDKVVNMASFFHNKYSHSSSSHLHSSDHLVTPGRSKSFLDLLSDKEFVNSPFQTSVNDSAIRDKVNMAISRLEEDSSAEHTLQNRHSQFNEQPSDSGVSGQAVFTDVMSKRSRITSQQGRSYQKDTRDVDNVARAQTVDKGEEIHISFETNSDDEIDVVMEDSEGAGDEHKNVRKKSSEKTFNNATVSNSGLSGMHVPAENGVKDKGDISSDTYYSVVDEIIPGTPEGSTVLFLLFRISEFKLNFAEIVRGRRKKGAKGQEKAERRRLYQEGSDGSSSDKTAQRSTKINILNTWSIKALKTQTHMGIIVEGQRSEDPVGEWWHSTAIVERVNARCVQTKSGSQYKLLGPINERVTLQQGFPPDFVKAFKRGFPSNWISLVADYFNSQSSASEEEEKQTQKHLDNKKKREDLKEANHSSVTTPAETRAKRRNTASALETPENKPLPQEVEMKTTRSGRMVKPPLAWWRGQRILTDGHHNFEGIDPGLKERTPLSSMYKISIKIPITKKEKGQAVSGSENSDTLPRRRRKGKTTQDKNKSSSRTESDSNENLKRPLCFSPKKTAHKNQTLESTSPQKLPQRKSLNASKNGSQERSGANSALDGSERKDRTSKPSVREHEMLGGDVLQAPVMTPKKNTTKNALASVNRNNQKGKKKSNNEKLPTGSESQKTPSPFKRVLRSQRSTASDLTTNANSYKLPDADSEVSQIDTYPKRNQKKNASNITNLKTSESEVIVSSSEERSDNATKKGRIVNANSNNKNGGKRLMHKRFEKFVRETSTQSSEEENDRASQKQPEKEEVRLRSSISRKAKTETLSTSEKDKKVETGFKRKGKTQSGSEKVSGKKKVLKVSRQTANKDSRRRSNKLTDETPLNDEEIQTMKGKLENDKRVETGSKRKGKTQSDIEQVFGKKQALVISRQAANKNLKRRSIELSDETPSTDVELKKLIGTSNKDNSVETGSKRKEKPQSESETVSFKEQTLKVCRQTANKDSRRGNDELFDEASWTDEEIKKLNEALHSIPGNTPMFWQKISRKVGTRTAQECQSHHQGQVLVSKKNNPAAKKGSAKTKDPGQKGLAASHQNVKTVTGGVGTIKRKRELRELLEQQDVDYEDDIFDSTPFKRKKDLKLPFNLSSNGSDEENNDGDDASDTEHSTSYVTPSSRTPSSRFRPLGPLSISSTPGAEYVSPSLLQQVNRKDMDHYIYRMQQGKRGTQASGKQKSKLIRTSTPNKQLKRSNFPVIAGLDLFEVHPASDQESDDGSQDEYFSDE</sequence>
<feature type="compositionally biased region" description="Basic and acidic residues" evidence="1">
    <location>
        <begin position="881"/>
        <end position="895"/>
    </location>
</feature>
<feature type="compositionally biased region" description="Polar residues" evidence="1">
    <location>
        <begin position="7"/>
        <end position="21"/>
    </location>
</feature>
<feature type="region of interest" description="Disordered" evidence="1">
    <location>
        <begin position="1297"/>
        <end position="1328"/>
    </location>
</feature>
<feature type="compositionally biased region" description="Polar residues" evidence="1">
    <location>
        <begin position="62"/>
        <end position="74"/>
    </location>
</feature>
<dbReference type="STRING" id="46731.A0A3M6UBE7"/>
<dbReference type="CDD" id="cd00167">
    <property type="entry name" value="SANT"/>
    <property type="match status" value="1"/>
</dbReference>
<feature type="compositionally biased region" description="Polar residues" evidence="1">
    <location>
        <begin position="729"/>
        <end position="744"/>
    </location>
</feature>
<feature type="compositionally biased region" description="Polar residues" evidence="1">
    <location>
        <begin position="1301"/>
        <end position="1322"/>
    </location>
</feature>
<evidence type="ECO:0000256" key="1">
    <source>
        <dbReference type="SAM" id="MobiDB-lite"/>
    </source>
</evidence>
<feature type="compositionally biased region" description="Low complexity" evidence="1">
    <location>
        <begin position="1245"/>
        <end position="1262"/>
    </location>
</feature>
<feature type="compositionally biased region" description="Basic and acidic residues" evidence="1">
    <location>
        <begin position="698"/>
        <end position="716"/>
    </location>
</feature>
<dbReference type="EMBL" id="RCHS01001877">
    <property type="protein sequence ID" value="RMX50951.1"/>
    <property type="molecule type" value="Genomic_DNA"/>
</dbReference>
<feature type="compositionally biased region" description="Polar residues" evidence="1">
    <location>
        <begin position="812"/>
        <end position="822"/>
    </location>
</feature>
<feature type="compositionally biased region" description="Basic and acidic residues" evidence="1">
    <location>
        <begin position="493"/>
        <end position="512"/>
    </location>
</feature>
<feature type="region of interest" description="Disordered" evidence="1">
    <location>
        <begin position="1132"/>
        <end position="1173"/>
    </location>
</feature>
<dbReference type="Pfam" id="PF00249">
    <property type="entry name" value="Myb_DNA-binding"/>
    <property type="match status" value="1"/>
</dbReference>
<reference evidence="3 4" key="1">
    <citation type="journal article" date="2018" name="Sci. Rep.">
        <title>Comparative analysis of the Pocillopora damicornis genome highlights role of immune system in coral evolution.</title>
        <authorList>
            <person name="Cunning R."/>
            <person name="Bay R.A."/>
            <person name="Gillette P."/>
            <person name="Baker A.C."/>
            <person name="Traylor-Knowles N."/>
        </authorList>
    </citation>
    <scope>NUCLEOTIDE SEQUENCE [LARGE SCALE GENOMIC DNA]</scope>
    <source>
        <strain evidence="3">RSMAS</strain>
        <tissue evidence="3">Whole animal</tissue>
    </source>
</reference>
<feature type="compositionally biased region" description="Basic and acidic residues" evidence="1">
    <location>
        <begin position="355"/>
        <end position="366"/>
    </location>
</feature>
<accession>A0A3M6UBE7</accession>
<evidence type="ECO:0000259" key="2">
    <source>
        <dbReference type="PROSITE" id="PS50090"/>
    </source>
</evidence>
<feature type="region of interest" description="Disordered" evidence="1">
    <location>
        <begin position="351"/>
        <end position="380"/>
    </location>
</feature>